<accession>A0A1H5KAQ0</accession>
<dbReference type="PROSITE" id="PS00552">
    <property type="entry name" value="HTH_MERR_1"/>
    <property type="match status" value="1"/>
</dbReference>
<dbReference type="PRINTS" id="PR00040">
    <property type="entry name" value="HTHMERR"/>
</dbReference>
<dbReference type="SMART" id="SM00567">
    <property type="entry name" value="EZ_HEAT"/>
    <property type="match status" value="4"/>
</dbReference>
<dbReference type="GO" id="GO:0003700">
    <property type="term" value="F:DNA-binding transcription factor activity"/>
    <property type="evidence" value="ECO:0007669"/>
    <property type="project" value="InterPro"/>
</dbReference>
<dbReference type="RefSeq" id="WP_089773171.1">
    <property type="nucleotide sequence ID" value="NZ_FNTX01000002.1"/>
</dbReference>
<dbReference type="Pfam" id="PF00376">
    <property type="entry name" value="MerR"/>
    <property type="match status" value="1"/>
</dbReference>
<evidence type="ECO:0000313" key="3">
    <source>
        <dbReference type="EMBL" id="SEE61839.1"/>
    </source>
</evidence>
<dbReference type="InterPro" id="IPR011989">
    <property type="entry name" value="ARM-like"/>
</dbReference>
<reference evidence="4" key="1">
    <citation type="submission" date="2016-10" db="EMBL/GenBank/DDBJ databases">
        <authorList>
            <person name="Varghese N."/>
            <person name="Submissions S."/>
        </authorList>
    </citation>
    <scope>NUCLEOTIDE SEQUENCE [LARGE SCALE GENOMIC DNA]</scope>
    <source>
        <strain evidence="4">DSM 21368</strain>
    </source>
</reference>
<dbReference type="PROSITE" id="PS50937">
    <property type="entry name" value="HTH_MERR_2"/>
    <property type="match status" value="1"/>
</dbReference>
<dbReference type="GO" id="GO:0003677">
    <property type="term" value="F:DNA binding"/>
    <property type="evidence" value="ECO:0007669"/>
    <property type="project" value="UniProtKB-KW"/>
</dbReference>
<dbReference type="InterPro" id="IPR047057">
    <property type="entry name" value="MerR_fam"/>
</dbReference>
<evidence type="ECO:0000256" key="1">
    <source>
        <dbReference type="ARBA" id="ARBA00023125"/>
    </source>
</evidence>
<dbReference type="InterPro" id="IPR016024">
    <property type="entry name" value="ARM-type_fold"/>
</dbReference>
<evidence type="ECO:0000259" key="2">
    <source>
        <dbReference type="PROSITE" id="PS50937"/>
    </source>
</evidence>
<dbReference type="Gene3D" id="1.10.1660.10">
    <property type="match status" value="1"/>
</dbReference>
<dbReference type="EMBL" id="FNTX01000002">
    <property type="protein sequence ID" value="SEE61839.1"/>
    <property type="molecule type" value="Genomic_DNA"/>
</dbReference>
<dbReference type="SUPFAM" id="SSF48371">
    <property type="entry name" value="ARM repeat"/>
    <property type="match status" value="1"/>
</dbReference>
<dbReference type="SMART" id="SM00422">
    <property type="entry name" value="HTH_MERR"/>
    <property type="match status" value="1"/>
</dbReference>
<dbReference type="InterPro" id="IPR004155">
    <property type="entry name" value="PBS_lyase_HEAT"/>
</dbReference>
<dbReference type="OrthoDB" id="9809391at2"/>
<protein>
    <submittedName>
        <fullName evidence="3">DNA-binding transcriptional regulator, MerR family</fullName>
    </submittedName>
</protein>
<dbReference type="InterPro" id="IPR000551">
    <property type="entry name" value="MerR-type_HTH_dom"/>
</dbReference>
<evidence type="ECO:0000313" key="4">
    <source>
        <dbReference type="Proteomes" id="UP000199220"/>
    </source>
</evidence>
<dbReference type="AlphaFoldDB" id="A0A1H5KAQ0"/>
<keyword evidence="1 3" id="KW-0238">DNA-binding</keyword>
<gene>
    <name evidence="3" type="ORF">SAMN04488554_2167</name>
</gene>
<dbReference type="Pfam" id="PF13646">
    <property type="entry name" value="HEAT_2"/>
    <property type="match status" value="1"/>
</dbReference>
<proteinExistence type="predicted"/>
<dbReference type="STRING" id="648782.SAMN04488554_2167"/>
<dbReference type="InterPro" id="IPR009061">
    <property type="entry name" value="DNA-bd_dom_put_sf"/>
</dbReference>
<dbReference type="PANTHER" id="PTHR30204">
    <property type="entry name" value="REDOX-CYCLING DRUG-SENSING TRANSCRIPTIONAL ACTIVATOR SOXR"/>
    <property type="match status" value="1"/>
</dbReference>
<dbReference type="Gene3D" id="1.25.10.10">
    <property type="entry name" value="Leucine-rich Repeat Variant"/>
    <property type="match status" value="2"/>
</dbReference>
<feature type="domain" description="HTH merR-type" evidence="2">
    <location>
        <begin position="1"/>
        <end position="69"/>
    </location>
</feature>
<dbReference type="Proteomes" id="UP000199220">
    <property type="component" value="Unassembled WGS sequence"/>
</dbReference>
<name>A0A1H5KAQ0_9MICO</name>
<dbReference type="PANTHER" id="PTHR30204:SF93">
    <property type="entry name" value="HTH MERR-TYPE DOMAIN-CONTAINING PROTEIN"/>
    <property type="match status" value="1"/>
</dbReference>
<keyword evidence="4" id="KW-1185">Reference proteome</keyword>
<sequence>MLIGEVARRSGVSARMLRHYDRLGLVRPTGRTSSGYREYSAKDFRRLFQVEGLRTLGLSLRQVAQALEDPGVTPAHLVGDLVQQSEERLAREQELLDRLRTVEQLRSTGWEDALQVVALLKDLRSTSSIRRQQVALDPTRPAPTDALTAALLTEADQNAAGALRWALVRAGGEAVDHLAPALTAADVMVRRRAVRAVAAIHREQATPASLAALRTALTDGDPSVRRHAALALGAAAEAAAVPTLVAMVIEGSNDVEAAETLGALATDPAAAGTIVSALSTAADTPDPAVRRRIAQALAEFPGELTAPLLQYLATDEDRSVSLTAAALRDR</sequence>
<organism evidence="3 4">
    <name type="scientific">Ruania alba</name>
    <dbReference type="NCBI Taxonomy" id="648782"/>
    <lineage>
        <taxon>Bacteria</taxon>
        <taxon>Bacillati</taxon>
        <taxon>Actinomycetota</taxon>
        <taxon>Actinomycetes</taxon>
        <taxon>Micrococcales</taxon>
        <taxon>Ruaniaceae</taxon>
        <taxon>Ruania</taxon>
    </lineage>
</organism>
<dbReference type="SUPFAM" id="SSF46955">
    <property type="entry name" value="Putative DNA-binding domain"/>
    <property type="match status" value="1"/>
</dbReference>